<protein>
    <submittedName>
        <fullName evidence="1">Uncharacterized protein</fullName>
    </submittedName>
</protein>
<dbReference type="EMBL" id="MCGN01000007">
    <property type="protein sequence ID" value="ORY95032.1"/>
    <property type="molecule type" value="Genomic_DNA"/>
</dbReference>
<comment type="caution">
    <text evidence="1">The sequence shown here is derived from an EMBL/GenBank/DDBJ whole genome shotgun (WGS) entry which is preliminary data.</text>
</comment>
<sequence>MNWFEDENTLHAWLCRTTGNIWHELEPDSARNTKAKLSEPFTVMKRDPRTTNENCVLDGRRQPAKTNTCTKTSHTATALGKGQRLCVLRGRMARTNGRITGCSIGERRCQRGSQPPTPLATHDCSDLPYYAASCKGIGKSMLLAPCHRVLIGILTALLGAFLEYIRALSNLAKQATPILAFE</sequence>
<reference evidence="1 2" key="1">
    <citation type="submission" date="2016-07" db="EMBL/GenBank/DDBJ databases">
        <title>Pervasive Adenine N6-methylation of Active Genes in Fungi.</title>
        <authorList>
            <consortium name="DOE Joint Genome Institute"/>
            <person name="Mondo S.J."/>
            <person name="Dannebaum R.O."/>
            <person name="Kuo R.C."/>
            <person name="Labutti K."/>
            <person name="Haridas S."/>
            <person name="Kuo A."/>
            <person name="Salamov A."/>
            <person name="Ahrendt S.R."/>
            <person name="Lipzen A."/>
            <person name="Sullivan W."/>
            <person name="Andreopoulos W.B."/>
            <person name="Clum A."/>
            <person name="Lindquist E."/>
            <person name="Daum C."/>
            <person name="Ramamoorthy G.K."/>
            <person name="Gryganskyi A."/>
            <person name="Culley D."/>
            <person name="Magnuson J.K."/>
            <person name="James T.Y."/>
            <person name="O'Malley M.A."/>
            <person name="Stajich J.E."/>
            <person name="Spatafora J.W."/>
            <person name="Visel A."/>
            <person name="Grigoriev I.V."/>
        </authorList>
    </citation>
    <scope>NUCLEOTIDE SEQUENCE [LARGE SCALE GENOMIC DNA]</scope>
    <source>
        <strain evidence="1 2">NRRL 2496</strain>
    </source>
</reference>
<evidence type="ECO:0000313" key="1">
    <source>
        <dbReference type="EMBL" id="ORY95032.1"/>
    </source>
</evidence>
<organism evidence="1 2">
    <name type="scientific">Syncephalastrum racemosum</name>
    <name type="common">Filamentous fungus</name>
    <dbReference type="NCBI Taxonomy" id="13706"/>
    <lineage>
        <taxon>Eukaryota</taxon>
        <taxon>Fungi</taxon>
        <taxon>Fungi incertae sedis</taxon>
        <taxon>Mucoromycota</taxon>
        <taxon>Mucoromycotina</taxon>
        <taxon>Mucoromycetes</taxon>
        <taxon>Mucorales</taxon>
        <taxon>Syncephalastraceae</taxon>
        <taxon>Syncephalastrum</taxon>
    </lineage>
</organism>
<dbReference type="InParanoid" id="A0A1X2H8Z0"/>
<proteinExistence type="predicted"/>
<dbReference type="Proteomes" id="UP000242180">
    <property type="component" value="Unassembled WGS sequence"/>
</dbReference>
<keyword evidence="2" id="KW-1185">Reference proteome</keyword>
<name>A0A1X2H8Z0_SYNRA</name>
<gene>
    <name evidence="1" type="ORF">BCR43DRAFT_340940</name>
</gene>
<evidence type="ECO:0000313" key="2">
    <source>
        <dbReference type="Proteomes" id="UP000242180"/>
    </source>
</evidence>
<accession>A0A1X2H8Z0</accession>
<dbReference type="AlphaFoldDB" id="A0A1X2H8Z0"/>